<proteinExistence type="inferred from homology"/>
<dbReference type="PANTHER" id="PTHR21704">
    <property type="entry name" value="NIPPED-B-LIKE PROTEIN DELANGIN SCC2-RELATED"/>
    <property type="match status" value="1"/>
</dbReference>
<sequence>MRDVTSGMASTVIQVYLKVILNSVVHPALEVRRAALRVIGLVLAQGLVNPVQIVPYLICMSTDPRPLSHTPRTGSSKKSDGSTPPSSTPSSSRG</sequence>
<evidence type="ECO:0000313" key="4">
    <source>
        <dbReference type="EMBL" id="QQP36756.1"/>
    </source>
</evidence>
<accession>A0A7T8GSM2</accession>
<feature type="compositionally biased region" description="Low complexity" evidence="2">
    <location>
        <begin position="73"/>
        <end position="94"/>
    </location>
</feature>
<evidence type="ECO:0000256" key="1">
    <source>
        <dbReference type="RuleBase" id="RU364107"/>
    </source>
</evidence>
<dbReference type="PANTHER" id="PTHR21704:SF18">
    <property type="entry name" value="NIPPED-B-LIKE PROTEIN"/>
    <property type="match status" value="1"/>
</dbReference>
<keyword evidence="1" id="KW-0131">Cell cycle</keyword>
<reference evidence="5" key="1">
    <citation type="submission" date="2021-01" db="EMBL/GenBank/DDBJ databases">
        <title>Caligus Genome Assembly.</title>
        <authorList>
            <person name="Gallardo-Escarate C."/>
        </authorList>
    </citation>
    <scope>NUCLEOTIDE SEQUENCE [LARGE SCALE GENOMIC DNA]</scope>
</reference>
<dbReference type="Proteomes" id="UP000595437">
    <property type="component" value="Chromosome 16"/>
</dbReference>
<dbReference type="GO" id="GO:1990414">
    <property type="term" value="P:replication-born double-strand break repair via sister chromatid exchange"/>
    <property type="evidence" value="ECO:0007669"/>
    <property type="project" value="TreeGrafter"/>
</dbReference>
<dbReference type="GO" id="GO:0003682">
    <property type="term" value="F:chromatin binding"/>
    <property type="evidence" value="ECO:0007669"/>
    <property type="project" value="TreeGrafter"/>
</dbReference>
<name>A0A7T8GSM2_CALRO</name>
<feature type="region of interest" description="Disordered" evidence="2">
    <location>
        <begin position="64"/>
        <end position="94"/>
    </location>
</feature>
<keyword evidence="1" id="KW-0539">Nucleus</keyword>
<dbReference type="GO" id="GO:0010468">
    <property type="term" value="P:regulation of gene expression"/>
    <property type="evidence" value="ECO:0007669"/>
    <property type="project" value="InterPro"/>
</dbReference>
<comment type="subcellular location">
    <subcellularLocation>
        <location evidence="1">Nucleus</location>
    </subcellularLocation>
</comment>
<dbReference type="GO" id="GO:0140588">
    <property type="term" value="P:chromatin looping"/>
    <property type="evidence" value="ECO:0007669"/>
    <property type="project" value="InterPro"/>
</dbReference>
<evidence type="ECO:0000259" key="3">
    <source>
        <dbReference type="Pfam" id="PF12830"/>
    </source>
</evidence>
<dbReference type="OrthoDB" id="418242at2759"/>
<dbReference type="Pfam" id="PF12830">
    <property type="entry name" value="Nipped-B_C"/>
    <property type="match status" value="1"/>
</dbReference>
<dbReference type="EMBL" id="CP045905">
    <property type="protein sequence ID" value="QQP36756.1"/>
    <property type="molecule type" value="Genomic_DNA"/>
</dbReference>
<dbReference type="GO" id="GO:0071169">
    <property type="term" value="P:establishment of protein localization to chromatin"/>
    <property type="evidence" value="ECO:0007669"/>
    <property type="project" value="TreeGrafter"/>
</dbReference>
<dbReference type="GO" id="GO:0034087">
    <property type="term" value="P:establishment of mitotic sister chromatid cohesion"/>
    <property type="evidence" value="ECO:0007669"/>
    <property type="project" value="TreeGrafter"/>
</dbReference>
<keyword evidence="5" id="KW-1185">Reference proteome</keyword>
<comment type="similarity">
    <text evidence="1">Belongs to the SCC2/Nipped-B family.</text>
</comment>
<keyword evidence="1" id="KW-0677">Repeat</keyword>
<dbReference type="InterPro" id="IPR024986">
    <property type="entry name" value="Nipped-B_C"/>
</dbReference>
<gene>
    <name evidence="4" type="ORF">FKW44_021949</name>
</gene>
<evidence type="ECO:0000313" key="5">
    <source>
        <dbReference type="Proteomes" id="UP000595437"/>
    </source>
</evidence>
<dbReference type="InterPro" id="IPR033031">
    <property type="entry name" value="Scc2/Nipped-B"/>
</dbReference>
<dbReference type="AlphaFoldDB" id="A0A7T8GSM2"/>
<organism evidence="4 5">
    <name type="scientific">Caligus rogercresseyi</name>
    <name type="common">Sea louse</name>
    <dbReference type="NCBI Taxonomy" id="217165"/>
    <lineage>
        <taxon>Eukaryota</taxon>
        <taxon>Metazoa</taxon>
        <taxon>Ecdysozoa</taxon>
        <taxon>Arthropoda</taxon>
        <taxon>Crustacea</taxon>
        <taxon>Multicrustacea</taxon>
        <taxon>Hexanauplia</taxon>
        <taxon>Copepoda</taxon>
        <taxon>Siphonostomatoida</taxon>
        <taxon>Caligidae</taxon>
        <taxon>Caligus</taxon>
    </lineage>
</organism>
<dbReference type="GO" id="GO:0061775">
    <property type="term" value="F:cohesin loader activity"/>
    <property type="evidence" value="ECO:0007669"/>
    <property type="project" value="InterPro"/>
</dbReference>
<evidence type="ECO:0000256" key="2">
    <source>
        <dbReference type="SAM" id="MobiDB-lite"/>
    </source>
</evidence>
<dbReference type="GO" id="GO:0090694">
    <property type="term" value="C:Scc2-Scc4 cohesin loading complex"/>
    <property type="evidence" value="ECO:0007669"/>
    <property type="project" value="TreeGrafter"/>
</dbReference>
<feature type="domain" description="Sister chromatid cohesion C-terminal" evidence="3">
    <location>
        <begin position="9"/>
        <end position="66"/>
    </location>
</feature>
<protein>
    <recommendedName>
        <fullName evidence="1">Nipped-B protein</fullName>
    </recommendedName>
</protein>